<feature type="compositionally biased region" description="Low complexity" evidence="1">
    <location>
        <begin position="369"/>
        <end position="383"/>
    </location>
</feature>
<sequence length="631" mass="72853">MANIRTCNKHNMIACVEKTAQNADFYQIIDFLTGCSINYSLLVDPDLIGPWLQQFWATASLKVINDVPHIRAKVAGKKILISEATIRADLLFDDENGVDCFPKQVIWDLLRDIGYEGLATNQKFNFSLLIMNGMLGHISNGTPFLMYPRFYIHEKHSPKFSRVGSTPRLHPMKIVNRHLAAEEEHILVLILRLKCLQGMLKAHQIKVLSSQRNCFLYTVHAFLMVLLTLRTAEIQDEGLLDIYALNREVKRLKRQTLSQAKLILKLKAKLKKLSKLVQPVVKHHAFWVENQNLKKQKREHYVQEEDTADPFFDDIADKDAAITPDLERKSDETEEVNIEEKEASNVKSGETEELDLETTQNQRFEHSGSHTNSTSTSNSSLETSNDEEVLEKSKLNGDAVEERRGLRIEENKAKDYFEKPTSLAQERNQNDDFLKELQVIDSPDGEYLIIHRENNHFRAFDTLWEILHVLDRQDLYHLYRVVDDYYEHIPPTGLGLMLLTDAEQRRPTIKKLEVKQVEFKLGEDCWENQVNRSKYVQPVSTSSGGMIHQCVKEELMQTQKEAQQANELSNLTMQERLLASVNYRHATIEELERLSGNLVDCKTTEHLKRIQKAIFVEVIDLTKELRLQVPP</sequence>
<proteinExistence type="predicted"/>
<evidence type="ECO:0000313" key="2">
    <source>
        <dbReference type="EMBL" id="GJT01187.1"/>
    </source>
</evidence>
<feature type="region of interest" description="Disordered" evidence="1">
    <location>
        <begin position="323"/>
        <end position="403"/>
    </location>
</feature>
<dbReference type="Proteomes" id="UP001151760">
    <property type="component" value="Unassembled WGS sequence"/>
</dbReference>
<reference evidence="2" key="1">
    <citation type="journal article" date="2022" name="Int. J. Mol. Sci.">
        <title>Draft Genome of Tanacetum Coccineum: Genomic Comparison of Closely Related Tanacetum-Family Plants.</title>
        <authorList>
            <person name="Yamashiro T."/>
            <person name="Shiraishi A."/>
            <person name="Nakayama K."/>
            <person name="Satake H."/>
        </authorList>
    </citation>
    <scope>NUCLEOTIDE SEQUENCE</scope>
</reference>
<gene>
    <name evidence="2" type="ORF">Tco_0822356</name>
</gene>
<comment type="caution">
    <text evidence="2">The sequence shown here is derived from an EMBL/GenBank/DDBJ whole genome shotgun (WGS) entry which is preliminary data.</text>
</comment>
<keyword evidence="3" id="KW-1185">Reference proteome</keyword>
<dbReference type="EMBL" id="BQNB010012252">
    <property type="protein sequence ID" value="GJT01187.1"/>
    <property type="molecule type" value="Genomic_DNA"/>
</dbReference>
<accession>A0ABQ5AHG7</accession>
<organism evidence="2 3">
    <name type="scientific">Tanacetum coccineum</name>
    <dbReference type="NCBI Taxonomy" id="301880"/>
    <lineage>
        <taxon>Eukaryota</taxon>
        <taxon>Viridiplantae</taxon>
        <taxon>Streptophyta</taxon>
        <taxon>Embryophyta</taxon>
        <taxon>Tracheophyta</taxon>
        <taxon>Spermatophyta</taxon>
        <taxon>Magnoliopsida</taxon>
        <taxon>eudicotyledons</taxon>
        <taxon>Gunneridae</taxon>
        <taxon>Pentapetalae</taxon>
        <taxon>asterids</taxon>
        <taxon>campanulids</taxon>
        <taxon>Asterales</taxon>
        <taxon>Asteraceae</taxon>
        <taxon>Asteroideae</taxon>
        <taxon>Anthemideae</taxon>
        <taxon>Anthemidinae</taxon>
        <taxon>Tanacetum</taxon>
    </lineage>
</organism>
<evidence type="ECO:0000256" key="1">
    <source>
        <dbReference type="SAM" id="MobiDB-lite"/>
    </source>
</evidence>
<reference evidence="2" key="2">
    <citation type="submission" date="2022-01" db="EMBL/GenBank/DDBJ databases">
        <authorList>
            <person name="Yamashiro T."/>
            <person name="Shiraishi A."/>
            <person name="Satake H."/>
            <person name="Nakayama K."/>
        </authorList>
    </citation>
    <scope>NUCLEOTIDE SEQUENCE</scope>
</reference>
<name>A0ABQ5AHG7_9ASTR</name>
<protein>
    <submittedName>
        <fullName evidence="2">Uncharacterized protein</fullName>
    </submittedName>
</protein>
<evidence type="ECO:0000313" key="3">
    <source>
        <dbReference type="Proteomes" id="UP001151760"/>
    </source>
</evidence>
<feature type="compositionally biased region" description="Basic and acidic residues" evidence="1">
    <location>
        <begin position="390"/>
        <end position="403"/>
    </location>
</feature>